<dbReference type="InterPro" id="IPR031316">
    <property type="entry name" value="FlgM_C"/>
</dbReference>
<dbReference type="Proteomes" id="UP000553059">
    <property type="component" value="Unassembled WGS sequence"/>
</dbReference>
<evidence type="ECO:0000256" key="1">
    <source>
        <dbReference type="ARBA" id="ARBA00005322"/>
    </source>
</evidence>
<dbReference type="GO" id="GO:0044781">
    <property type="term" value="P:bacterial-type flagellum organization"/>
    <property type="evidence" value="ECO:0007669"/>
    <property type="project" value="UniProtKB-KW"/>
</dbReference>
<sequence>MKIDGTSMSSIGNIQSTNRVASITKKAAIPGQEQDGIKVSDKGQLYQNLLQKVKEIPEVREERIREITEQINKGEFKIDAQSIAGKLLGQE</sequence>
<dbReference type="NCBIfam" id="TIGR03824">
    <property type="entry name" value="FlgM_jcvi"/>
    <property type="match status" value="1"/>
</dbReference>
<dbReference type="AlphaFoldDB" id="A0A7C6Z5N2"/>
<accession>A0A7C6Z5N2</accession>
<evidence type="ECO:0000256" key="6">
    <source>
        <dbReference type="ARBA" id="ARBA00023163"/>
    </source>
</evidence>
<proteinExistence type="inferred from homology"/>
<keyword evidence="3" id="KW-0678">Repressor</keyword>
<evidence type="ECO:0000256" key="3">
    <source>
        <dbReference type="ARBA" id="ARBA00022491"/>
    </source>
</evidence>
<organism evidence="8 9">
    <name type="scientific">Desulfitobacterium dehalogenans</name>
    <dbReference type="NCBI Taxonomy" id="36854"/>
    <lineage>
        <taxon>Bacteria</taxon>
        <taxon>Bacillati</taxon>
        <taxon>Bacillota</taxon>
        <taxon>Clostridia</taxon>
        <taxon>Eubacteriales</taxon>
        <taxon>Desulfitobacteriaceae</taxon>
        <taxon>Desulfitobacterium</taxon>
    </lineage>
</organism>
<keyword evidence="5" id="KW-0805">Transcription regulation</keyword>
<comment type="similarity">
    <text evidence="1">Belongs to the FlgM family.</text>
</comment>
<keyword evidence="6" id="KW-0804">Transcription</keyword>
<dbReference type="InterPro" id="IPR035890">
    <property type="entry name" value="Anti-sigma-28_factor_FlgM_sf"/>
</dbReference>
<evidence type="ECO:0000313" key="8">
    <source>
        <dbReference type="EMBL" id="HHY27811.1"/>
    </source>
</evidence>
<dbReference type="SUPFAM" id="SSF101498">
    <property type="entry name" value="Anti-sigma factor FlgM"/>
    <property type="match status" value="1"/>
</dbReference>
<evidence type="ECO:0000313" key="9">
    <source>
        <dbReference type="Proteomes" id="UP000553059"/>
    </source>
</evidence>
<evidence type="ECO:0000259" key="7">
    <source>
        <dbReference type="Pfam" id="PF04316"/>
    </source>
</evidence>
<name>A0A7C6Z5N2_9FIRM</name>
<reference evidence="8 9" key="1">
    <citation type="journal article" date="2020" name="Biotechnol. Biofuels">
        <title>New insights from the biogas microbiome by comprehensive genome-resolved metagenomics of nearly 1600 species originating from multiple anaerobic digesters.</title>
        <authorList>
            <person name="Campanaro S."/>
            <person name="Treu L."/>
            <person name="Rodriguez-R L.M."/>
            <person name="Kovalovszki A."/>
            <person name="Ziels R.M."/>
            <person name="Maus I."/>
            <person name="Zhu X."/>
            <person name="Kougias P.G."/>
            <person name="Basile A."/>
            <person name="Luo G."/>
            <person name="Schluter A."/>
            <person name="Konstantinidis K.T."/>
            <person name="Angelidaki I."/>
        </authorList>
    </citation>
    <scope>NUCLEOTIDE SEQUENCE [LARGE SCALE GENOMIC DNA]</scope>
    <source>
        <strain evidence="8">AS05jafATM_4</strain>
    </source>
</reference>
<evidence type="ECO:0000256" key="2">
    <source>
        <dbReference type="ARBA" id="ARBA00017823"/>
    </source>
</evidence>
<evidence type="ECO:0000256" key="5">
    <source>
        <dbReference type="ARBA" id="ARBA00023015"/>
    </source>
</evidence>
<dbReference type="GO" id="GO:0045892">
    <property type="term" value="P:negative regulation of DNA-templated transcription"/>
    <property type="evidence" value="ECO:0007669"/>
    <property type="project" value="InterPro"/>
</dbReference>
<keyword evidence="4" id="KW-1005">Bacterial flagellum biogenesis</keyword>
<keyword evidence="8" id="KW-0969">Cilium</keyword>
<evidence type="ECO:0000256" key="4">
    <source>
        <dbReference type="ARBA" id="ARBA00022795"/>
    </source>
</evidence>
<gene>
    <name evidence="8" type="primary">flgM</name>
    <name evidence="8" type="ORF">GX523_13910</name>
</gene>
<keyword evidence="8" id="KW-0282">Flagellum</keyword>
<protein>
    <recommendedName>
        <fullName evidence="2">Negative regulator of flagellin synthesis</fullName>
    </recommendedName>
</protein>
<feature type="domain" description="Anti-sigma-28 factor FlgM C-terminal" evidence="7">
    <location>
        <begin position="35"/>
        <end position="88"/>
    </location>
</feature>
<dbReference type="InterPro" id="IPR007412">
    <property type="entry name" value="FlgM"/>
</dbReference>
<dbReference type="Pfam" id="PF04316">
    <property type="entry name" value="FlgM"/>
    <property type="match status" value="1"/>
</dbReference>
<dbReference type="EMBL" id="DUTF01000300">
    <property type="protein sequence ID" value="HHY27811.1"/>
    <property type="molecule type" value="Genomic_DNA"/>
</dbReference>
<comment type="caution">
    <text evidence="8">The sequence shown here is derived from an EMBL/GenBank/DDBJ whole genome shotgun (WGS) entry which is preliminary data.</text>
</comment>
<keyword evidence="8" id="KW-0966">Cell projection</keyword>